<dbReference type="AlphaFoldDB" id="A0AAD9NUR3"/>
<evidence type="ECO:0000313" key="2">
    <source>
        <dbReference type="EMBL" id="KAK2183130.1"/>
    </source>
</evidence>
<evidence type="ECO:0000256" key="1">
    <source>
        <dbReference type="SAM" id="MobiDB-lite"/>
    </source>
</evidence>
<reference evidence="2" key="1">
    <citation type="journal article" date="2023" name="Mol. Biol. Evol.">
        <title>Third-Generation Sequencing Reveals the Adaptive Role of the Epigenome in Three Deep-Sea Polychaetes.</title>
        <authorList>
            <person name="Perez M."/>
            <person name="Aroh O."/>
            <person name="Sun Y."/>
            <person name="Lan Y."/>
            <person name="Juniper S.K."/>
            <person name="Young C.R."/>
            <person name="Angers B."/>
            <person name="Qian P.Y."/>
        </authorList>
    </citation>
    <scope>NUCLEOTIDE SEQUENCE</scope>
    <source>
        <strain evidence="2">R07B-5</strain>
    </source>
</reference>
<accession>A0AAD9NUR3</accession>
<evidence type="ECO:0000313" key="3">
    <source>
        <dbReference type="Proteomes" id="UP001209878"/>
    </source>
</evidence>
<proteinExistence type="predicted"/>
<feature type="region of interest" description="Disordered" evidence="1">
    <location>
        <begin position="1"/>
        <end position="20"/>
    </location>
</feature>
<gene>
    <name evidence="2" type="ORF">NP493_318g01029</name>
</gene>
<organism evidence="2 3">
    <name type="scientific">Ridgeia piscesae</name>
    <name type="common">Tubeworm</name>
    <dbReference type="NCBI Taxonomy" id="27915"/>
    <lineage>
        <taxon>Eukaryota</taxon>
        <taxon>Metazoa</taxon>
        <taxon>Spiralia</taxon>
        <taxon>Lophotrochozoa</taxon>
        <taxon>Annelida</taxon>
        <taxon>Polychaeta</taxon>
        <taxon>Sedentaria</taxon>
        <taxon>Canalipalpata</taxon>
        <taxon>Sabellida</taxon>
        <taxon>Siboglinidae</taxon>
        <taxon>Ridgeia</taxon>
    </lineage>
</organism>
<keyword evidence="3" id="KW-1185">Reference proteome</keyword>
<feature type="compositionally biased region" description="Low complexity" evidence="1">
    <location>
        <begin position="49"/>
        <end position="58"/>
    </location>
</feature>
<dbReference type="Proteomes" id="UP001209878">
    <property type="component" value="Unassembled WGS sequence"/>
</dbReference>
<name>A0AAD9NUR3_RIDPI</name>
<feature type="region of interest" description="Disordered" evidence="1">
    <location>
        <begin position="49"/>
        <end position="72"/>
    </location>
</feature>
<sequence>MASVWRRATQTGSSPSTGSPCFFTSGPSPVLSSPSSSSRPCSCKRSRAAARSGGCSAGPTASRGAPPSSFSAPPYCFCSTGRVRRSTTRRRRAVGATRTHKGNRYLPFHKYNVLISLILLVAV</sequence>
<comment type="caution">
    <text evidence="2">The sequence shown here is derived from an EMBL/GenBank/DDBJ whole genome shotgun (WGS) entry which is preliminary data.</text>
</comment>
<dbReference type="EMBL" id="JAODUO010000322">
    <property type="protein sequence ID" value="KAK2183130.1"/>
    <property type="molecule type" value="Genomic_DNA"/>
</dbReference>
<protein>
    <submittedName>
        <fullName evidence="2">Uncharacterized protein</fullName>
    </submittedName>
</protein>